<gene>
    <name evidence="1" type="ORF">N0F65_010681</name>
</gene>
<protein>
    <submittedName>
        <fullName evidence="1">Uncharacterized protein</fullName>
    </submittedName>
</protein>
<proteinExistence type="predicted"/>
<keyword evidence="2" id="KW-1185">Reference proteome</keyword>
<reference evidence="1" key="2">
    <citation type="journal article" date="2023" name="Microbiol Resour">
        <title>Decontamination and Annotation of the Draft Genome Sequence of the Oomycete Lagenidium giganteum ARSEF 373.</title>
        <authorList>
            <person name="Morgan W.R."/>
            <person name="Tartar A."/>
        </authorList>
    </citation>
    <scope>NUCLEOTIDE SEQUENCE</scope>
    <source>
        <strain evidence="1">ARSEF 373</strain>
    </source>
</reference>
<dbReference type="AlphaFoldDB" id="A0AAV2Z701"/>
<organism evidence="1 2">
    <name type="scientific">Lagenidium giganteum</name>
    <dbReference type="NCBI Taxonomy" id="4803"/>
    <lineage>
        <taxon>Eukaryota</taxon>
        <taxon>Sar</taxon>
        <taxon>Stramenopiles</taxon>
        <taxon>Oomycota</taxon>
        <taxon>Peronosporomycetes</taxon>
        <taxon>Pythiales</taxon>
        <taxon>Pythiaceae</taxon>
    </lineage>
</organism>
<evidence type="ECO:0000313" key="2">
    <source>
        <dbReference type="Proteomes" id="UP001146120"/>
    </source>
</evidence>
<sequence length="194" mass="21807">MAPPRKQLAQAASRKTAPVPVIVDNRWYNIMRIYDRRLTARGYEYRRLPVTWRRPGNRAPILDSEGLADYCNEVDEWKAQGLDDDYEAYIARVQPALLTADVSGVCLLGALKLGLQLAGDPCPMFDTLASEFAYELESKSIAISDGLNWTMLKPFVRRLMANGSTVLFKVLKKNLHASGHRQSGASVRKKLVLR</sequence>
<evidence type="ECO:0000313" key="1">
    <source>
        <dbReference type="EMBL" id="DBA02753.1"/>
    </source>
</evidence>
<dbReference type="Proteomes" id="UP001146120">
    <property type="component" value="Unassembled WGS sequence"/>
</dbReference>
<comment type="caution">
    <text evidence="1">The sequence shown here is derived from an EMBL/GenBank/DDBJ whole genome shotgun (WGS) entry which is preliminary data.</text>
</comment>
<dbReference type="EMBL" id="DAKRPA010000027">
    <property type="protein sequence ID" value="DBA02753.1"/>
    <property type="molecule type" value="Genomic_DNA"/>
</dbReference>
<reference evidence="1" key="1">
    <citation type="submission" date="2022-11" db="EMBL/GenBank/DDBJ databases">
        <authorList>
            <person name="Morgan W.R."/>
            <person name="Tartar A."/>
        </authorList>
    </citation>
    <scope>NUCLEOTIDE SEQUENCE</scope>
    <source>
        <strain evidence="1">ARSEF 373</strain>
    </source>
</reference>
<name>A0AAV2Z701_9STRA</name>
<accession>A0AAV2Z701</accession>